<dbReference type="SUPFAM" id="SSF58104">
    <property type="entry name" value="Methyl-accepting chemotaxis protein (MCP) signaling domain"/>
    <property type="match status" value="1"/>
</dbReference>
<evidence type="ECO:0000313" key="10">
    <source>
        <dbReference type="Proteomes" id="UP000057609"/>
    </source>
</evidence>
<keyword evidence="5" id="KW-1133">Transmembrane helix</keyword>
<feature type="domain" description="HAMP" evidence="7">
    <location>
        <begin position="326"/>
        <end position="380"/>
    </location>
</feature>
<evidence type="ECO:0000313" key="9">
    <source>
        <dbReference type="EMBL" id="AJE02790.1"/>
    </source>
</evidence>
<dbReference type="OrthoDB" id="9791237at2"/>
<dbReference type="Pfam" id="PF00672">
    <property type="entry name" value="HAMP"/>
    <property type="match status" value="1"/>
</dbReference>
<gene>
    <name evidence="9" type="ORF">GPICK_04870</name>
</gene>
<keyword evidence="5" id="KW-0812">Transmembrane</keyword>
<keyword evidence="10" id="KW-1185">Reference proteome</keyword>
<sequence length="659" mass="70075">MKIRVKLLLILLLPAVGLLYFAAKEIVSAYRLMTRIKTVAAVAELTVKASAAIHELQKERGMTAGYLASGGATFREELPLQRRVTDARIAAFKGEAAAGVERLAMLREPLQAAAGRLGKLEETRTAVSSLALPVKDAVAYYSGTIGTLIDVANTVVEASDHHELTSQAAAYVALLSAKEQAGRERATLNGVFTANGFDDESYRRFVSVLAAQETYLNQFNFYASERFRTAFREKVGGEVSRPVEEMRRIAIDRHATGNFGVEPQAWFAAITRKIDSMKEVDDLLSASLKETATRLAGEARNKLVASIAISTVLLLLAGIGGLFLVASIMRPLNGILVMLKDVAEGEGDLTKRLDAGSRDELGEICSLFNIFIEKLHGIILRVAQNTAQLATAASQVYGTSEQMATGAEEVASQAGTVAIAGEEMAATSAEIAQNCAMAADGARHATSSATGGVAVVEGTVVVMTRIAERVTESARTVESLGSRSDQIGAIIGTIEDIADQTNLLALNAAIEAARAGEQGRGFAVVADEVRALAERTTRATREIGEMIKSIQAETRGAVASMEEGVQEVGRGTAEAGKSGEALREILAQINSVAMQVNQIATAAEEQTATTSEISRNMQEITDVVHHTARGAQETAEAANQLNRLAEDLQRLVGQFRLAG</sequence>
<dbReference type="PROSITE" id="PS50111">
    <property type="entry name" value="CHEMOTAXIS_TRANSDUC_2"/>
    <property type="match status" value="1"/>
</dbReference>
<dbReference type="CDD" id="cd06225">
    <property type="entry name" value="HAMP"/>
    <property type="match status" value="1"/>
</dbReference>
<dbReference type="CDD" id="cd11386">
    <property type="entry name" value="MCP_signal"/>
    <property type="match status" value="1"/>
</dbReference>
<dbReference type="KEGG" id="gpi:GPICK_04870"/>
<proteinExistence type="inferred from homology"/>
<keyword evidence="2 4" id="KW-0807">Transducer</keyword>
<dbReference type="InterPro" id="IPR004089">
    <property type="entry name" value="MCPsignal_dom"/>
</dbReference>
<dbReference type="STRING" id="345632.GPICK_04870"/>
<dbReference type="InterPro" id="IPR013587">
    <property type="entry name" value="Nitrate/nitrite_sensing"/>
</dbReference>
<comment type="subcellular location">
    <subcellularLocation>
        <location evidence="1">Membrane</location>
    </subcellularLocation>
</comment>
<dbReference type="SMART" id="SM00304">
    <property type="entry name" value="HAMP"/>
    <property type="match status" value="2"/>
</dbReference>
<evidence type="ECO:0000259" key="6">
    <source>
        <dbReference type="PROSITE" id="PS50111"/>
    </source>
</evidence>
<accession>A0A0B5BE26</accession>
<dbReference type="GO" id="GO:0016020">
    <property type="term" value="C:membrane"/>
    <property type="evidence" value="ECO:0007669"/>
    <property type="project" value="UniProtKB-SubCell"/>
</dbReference>
<dbReference type="FunFam" id="1.10.287.950:FF:000001">
    <property type="entry name" value="Methyl-accepting chemotaxis sensory transducer"/>
    <property type="match status" value="1"/>
</dbReference>
<name>A0A0B5BE26_9BACT</name>
<evidence type="ECO:0000256" key="5">
    <source>
        <dbReference type="SAM" id="Phobius"/>
    </source>
</evidence>
<evidence type="ECO:0000259" key="7">
    <source>
        <dbReference type="PROSITE" id="PS50885"/>
    </source>
</evidence>
<keyword evidence="5" id="KW-0472">Membrane</keyword>
<evidence type="ECO:0000256" key="1">
    <source>
        <dbReference type="ARBA" id="ARBA00004370"/>
    </source>
</evidence>
<dbReference type="EMBL" id="CP009788">
    <property type="protein sequence ID" value="AJE02790.1"/>
    <property type="molecule type" value="Genomic_DNA"/>
</dbReference>
<dbReference type="PROSITE" id="PS50906">
    <property type="entry name" value="NIT"/>
    <property type="match status" value="1"/>
</dbReference>
<evidence type="ECO:0000256" key="4">
    <source>
        <dbReference type="PROSITE-ProRule" id="PRU00284"/>
    </source>
</evidence>
<dbReference type="AlphaFoldDB" id="A0A0B5BE26"/>
<feature type="domain" description="Methyl-accepting transducer" evidence="6">
    <location>
        <begin position="385"/>
        <end position="621"/>
    </location>
</feature>
<feature type="domain" description="NIT" evidence="8">
    <location>
        <begin position="47"/>
        <end position="295"/>
    </location>
</feature>
<organism evidence="9 10">
    <name type="scientific">Geobacter pickeringii</name>
    <dbReference type="NCBI Taxonomy" id="345632"/>
    <lineage>
        <taxon>Bacteria</taxon>
        <taxon>Pseudomonadati</taxon>
        <taxon>Thermodesulfobacteriota</taxon>
        <taxon>Desulfuromonadia</taxon>
        <taxon>Geobacterales</taxon>
        <taxon>Geobacteraceae</taxon>
        <taxon>Geobacter</taxon>
    </lineage>
</organism>
<protein>
    <submittedName>
        <fullName evidence="9">Chemotaxis protein</fullName>
    </submittedName>
</protein>
<dbReference type="InterPro" id="IPR010910">
    <property type="entry name" value="Nitrate/nitrite_sensing_bac"/>
</dbReference>
<dbReference type="SMART" id="SM00283">
    <property type="entry name" value="MA"/>
    <property type="match status" value="1"/>
</dbReference>
<dbReference type="GO" id="GO:0006935">
    <property type="term" value="P:chemotaxis"/>
    <property type="evidence" value="ECO:0007669"/>
    <property type="project" value="UniProtKB-ARBA"/>
</dbReference>
<evidence type="ECO:0000256" key="2">
    <source>
        <dbReference type="ARBA" id="ARBA00023224"/>
    </source>
</evidence>
<dbReference type="PROSITE" id="PS50885">
    <property type="entry name" value="HAMP"/>
    <property type="match status" value="1"/>
</dbReference>
<dbReference type="Pfam" id="PF00015">
    <property type="entry name" value="MCPsignal"/>
    <property type="match status" value="1"/>
</dbReference>
<dbReference type="Pfam" id="PF08376">
    <property type="entry name" value="NIT"/>
    <property type="match status" value="1"/>
</dbReference>
<dbReference type="GO" id="GO:0007165">
    <property type="term" value="P:signal transduction"/>
    <property type="evidence" value="ECO:0007669"/>
    <property type="project" value="UniProtKB-KW"/>
</dbReference>
<evidence type="ECO:0000259" key="8">
    <source>
        <dbReference type="PROSITE" id="PS50906"/>
    </source>
</evidence>
<dbReference type="RefSeq" id="WP_039740974.1">
    <property type="nucleotide sequence ID" value="NZ_CP009788.1"/>
</dbReference>
<evidence type="ECO:0000256" key="3">
    <source>
        <dbReference type="ARBA" id="ARBA00029447"/>
    </source>
</evidence>
<dbReference type="Gene3D" id="1.10.287.950">
    <property type="entry name" value="Methyl-accepting chemotaxis protein"/>
    <property type="match status" value="1"/>
</dbReference>
<dbReference type="InterPro" id="IPR003660">
    <property type="entry name" value="HAMP_dom"/>
</dbReference>
<comment type="similarity">
    <text evidence="3">Belongs to the methyl-accepting chemotaxis (MCP) protein family.</text>
</comment>
<dbReference type="HOGENOM" id="CLU_000445_107_27_7"/>
<dbReference type="PANTHER" id="PTHR32089:SF112">
    <property type="entry name" value="LYSOZYME-LIKE PROTEIN-RELATED"/>
    <property type="match status" value="1"/>
</dbReference>
<reference evidence="9 10" key="1">
    <citation type="journal article" date="2015" name="Genome Announc.">
        <title>Complete Genome of Geobacter pickeringii G13T, a Metal-Reducing Isolate from Sedimentary Kaolin Deposits.</title>
        <authorList>
            <person name="Badalamenti J.P."/>
            <person name="Bond D.R."/>
        </authorList>
    </citation>
    <scope>NUCLEOTIDE SEQUENCE [LARGE SCALE GENOMIC DNA]</scope>
    <source>
        <strain evidence="9 10">G13</strain>
    </source>
</reference>
<feature type="transmembrane region" description="Helical" evidence="5">
    <location>
        <begin position="303"/>
        <end position="326"/>
    </location>
</feature>
<dbReference type="Proteomes" id="UP000057609">
    <property type="component" value="Chromosome"/>
</dbReference>
<dbReference type="PANTHER" id="PTHR32089">
    <property type="entry name" value="METHYL-ACCEPTING CHEMOTAXIS PROTEIN MCPB"/>
    <property type="match status" value="1"/>
</dbReference>